<dbReference type="Gene3D" id="1.20.120.530">
    <property type="entry name" value="GntR ligand-binding domain-like"/>
    <property type="match status" value="1"/>
</dbReference>
<accession>A0A543CQM7</accession>
<sequence length="259" mass="28147">MPAPLDVPDPGGKQAAARLRGPALNGIRRLSALDTVRARIALAVDLGLLVPGERLPATGQIAQALDVGEITVRRALVSLCEDGLLERRRGRNGGTLVAERPARRAVEAMDAYRSAAADVHRLIDHRLTLECGIAYLAAVGAGDAEVDRLDRLVEEMDRAPSWAEFHSCDERFHLAVAAATGVDSATEPYGAVLRELYRYYLPYPLETLRRSNDEHRALVAAIRRRDLAAAAGVAREHVVQLHRTMFVGLTETNTPKPSA</sequence>
<dbReference type="EMBL" id="VFOZ01000001">
    <property type="protein sequence ID" value="TQL99227.1"/>
    <property type="molecule type" value="Genomic_DNA"/>
</dbReference>
<dbReference type="InterPro" id="IPR000524">
    <property type="entry name" value="Tscrpt_reg_HTH_GntR"/>
</dbReference>
<dbReference type="InterPro" id="IPR011711">
    <property type="entry name" value="GntR_C"/>
</dbReference>
<dbReference type="GO" id="GO:0003700">
    <property type="term" value="F:DNA-binding transcription factor activity"/>
    <property type="evidence" value="ECO:0007669"/>
    <property type="project" value="InterPro"/>
</dbReference>
<evidence type="ECO:0000256" key="3">
    <source>
        <dbReference type="ARBA" id="ARBA00023163"/>
    </source>
</evidence>
<dbReference type="InterPro" id="IPR036390">
    <property type="entry name" value="WH_DNA-bd_sf"/>
</dbReference>
<dbReference type="PROSITE" id="PS50949">
    <property type="entry name" value="HTH_GNTR"/>
    <property type="match status" value="1"/>
</dbReference>
<dbReference type="Proteomes" id="UP000316096">
    <property type="component" value="Unassembled WGS sequence"/>
</dbReference>
<comment type="caution">
    <text evidence="5">The sequence shown here is derived from an EMBL/GenBank/DDBJ whole genome shotgun (WGS) entry which is preliminary data.</text>
</comment>
<dbReference type="InterPro" id="IPR036388">
    <property type="entry name" value="WH-like_DNA-bd_sf"/>
</dbReference>
<proteinExistence type="predicted"/>
<name>A0A543CQM7_9ACTN</name>
<organism evidence="5 6">
    <name type="scientific">Actinoallomurus bryophytorum</name>
    <dbReference type="NCBI Taxonomy" id="1490222"/>
    <lineage>
        <taxon>Bacteria</taxon>
        <taxon>Bacillati</taxon>
        <taxon>Actinomycetota</taxon>
        <taxon>Actinomycetes</taxon>
        <taxon>Streptosporangiales</taxon>
        <taxon>Thermomonosporaceae</taxon>
        <taxon>Actinoallomurus</taxon>
    </lineage>
</organism>
<dbReference type="AlphaFoldDB" id="A0A543CQM7"/>
<dbReference type="Pfam" id="PF00392">
    <property type="entry name" value="GntR"/>
    <property type="match status" value="1"/>
</dbReference>
<dbReference type="SMART" id="SM00345">
    <property type="entry name" value="HTH_GNTR"/>
    <property type="match status" value="1"/>
</dbReference>
<dbReference type="Gene3D" id="1.10.10.10">
    <property type="entry name" value="Winged helix-like DNA-binding domain superfamily/Winged helix DNA-binding domain"/>
    <property type="match status" value="1"/>
</dbReference>
<evidence type="ECO:0000313" key="6">
    <source>
        <dbReference type="Proteomes" id="UP000316096"/>
    </source>
</evidence>
<feature type="domain" description="HTH gntR-type" evidence="4">
    <location>
        <begin position="30"/>
        <end position="100"/>
    </location>
</feature>
<dbReference type="GO" id="GO:0003677">
    <property type="term" value="F:DNA binding"/>
    <property type="evidence" value="ECO:0007669"/>
    <property type="project" value="UniProtKB-KW"/>
</dbReference>
<reference evidence="5 6" key="1">
    <citation type="submission" date="2019-06" db="EMBL/GenBank/DDBJ databases">
        <title>Sequencing the genomes of 1000 actinobacteria strains.</title>
        <authorList>
            <person name="Klenk H.-P."/>
        </authorList>
    </citation>
    <scope>NUCLEOTIDE SEQUENCE [LARGE SCALE GENOMIC DNA]</scope>
    <source>
        <strain evidence="5 6">DSM 102200</strain>
    </source>
</reference>
<evidence type="ECO:0000256" key="1">
    <source>
        <dbReference type="ARBA" id="ARBA00023015"/>
    </source>
</evidence>
<keyword evidence="1" id="KW-0805">Transcription regulation</keyword>
<dbReference type="PANTHER" id="PTHR43537:SF24">
    <property type="entry name" value="GLUCONATE OPERON TRANSCRIPTIONAL REPRESSOR"/>
    <property type="match status" value="1"/>
</dbReference>
<gene>
    <name evidence="5" type="ORF">FB559_4884</name>
</gene>
<evidence type="ECO:0000256" key="2">
    <source>
        <dbReference type="ARBA" id="ARBA00023125"/>
    </source>
</evidence>
<dbReference type="InterPro" id="IPR008920">
    <property type="entry name" value="TF_FadR/GntR_C"/>
</dbReference>
<dbReference type="SUPFAM" id="SSF46785">
    <property type="entry name" value="Winged helix' DNA-binding domain"/>
    <property type="match status" value="1"/>
</dbReference>
<keyword evidence="3" id="KW-0804">Transcription</keyword>
<dbReference type="SUPFAM" id="SSF48008">
    <property type="entry name" value="GntR ligand-binding domain-like"/>
    <property type="match status" value="1"/>
</dbReference>
<dbReference type="PANTHER" id="PTHR43537">
    <property type="entry name" value="TRANSCRIPTIONAL REGULATOR, GNTR FAMILY"/>
    <property type="match status" value="1"/>
</dbReference>
<evidence type="ECO:0000259" key="4">
    <source>
        <dbReference type="PROSITE" id="PS50949"/>
    </source>
</evidence>
<dbReference type="RefSeq" id="WP_141957863.1">
    <property type="nucleotide sequence ID" value="NZ_VFOZ01000001.1"/>
</dbReference>
<keyword evidence="2" id="KW-0238">DNA-binding</keyword>
<protein>
    <submittedName>
        <fullName evidence="5">GntR family transcriptional regulator</fullName>
    </submittedName>
</protein>
<evidence type="ECO:0000313" key="5">
    <source>
        <dbReference type="EMBL" id="TQL99227.1"/>
    </source>
</evidence>
<dbReference type="SMART" id="SM00895">
    <property type="entry name" value="FCD"/>
    <property type="match status" value="1"/>
</dbReference>
<keyword evidence="6" id="KW-1185">Reference proteome</keyword>
<dbReference type="OrthoDB" id="9784718at2"/>
<dbReference type="Pfam" id="PF07729">
    <property type="entry name" value="FCD"/>
    <property type="match status" value="1"/>
</dbReference>